<feature type="compositionally biased region" description="Polar residues" evidence="1">
    <location>
        <begin position="86"/>
        <end position="96"/>
    </location>
</feature>
<accession>A0A4Y2T624</accession>
<sequence>MASPQEQAQVVVWFIEFKSATHAQRTFRTIFNRCPPSKPTIYEWHERFMTIGSVLPKPESGRPSRSFDGVKRIQETFRRNPHKSIRSTTQHLQVPK</sequence>
<organism evidence="2 3">
    <name type="scientific">Araneus ventricosus</name>
    <name type="common">Orbweaver spider</name>
    <name type="synonym">Epeira ventricosa</name>
    <dbReference type="NCBI Taxonomy" id="182803"/>
    <lineage>
        <taxon>Eukaryota</taxon>
        <taxon>Metazoa</taxon>
        <taxon>Ecdysozoa</taxon>
        <taxon>Arthropoda</taxon>
        <taxon>Chelicerata</taxon>
        <taxon>Arachnida</taxon>
        <taxon>Araneae</taxon>
        <taxon>Araneomorphae</taxon>
        <taxon>Entelegynae</taxon>
        <taxon>Araneoidea</taxon>
        <taxon>Araneidae</taxon>
        <taxon>Araneus</taxon>
    </lineage>
</organism>
<feature type="region of interest" description="Disordered" evidence="1">
    <location>
        <begin position="75"/>
        <end position="96"/>
    </location>
</feature>
<gene>
    <name evidence="2" type="ORF">AVEN_226172_1</name>
</gene>
<reference evidence="2 3" key="1">
    <citation type="journal article" date="2019" name="Sci. Rep.">
        <title>Orb-weaving spider Araneus ventricosus genome elucidates the spidroin gene catalogue.</title>
        <authorList>
            <person name="Kono N."/>
            <person name="Nakamura H."/>
            <person name="Ohtoshi R."/>
            <person name="Moran D.A.P."/>
            <person name="Shinohara A."/>
            <person name="Yoshida Y."/>
            <person name="Fujiwara M."/>
            <person name="Mori M."/>
            <person name="Tomita M."/>
            <person name="Arakawa K."/>
        </authorList>
    </citation>
    <scope>NUCLEOTIDE SEQUENCE [LARGE SCALE GENOMIC DNA]</scope>
</reference>
<name>A0A4Y2T624_ARAVE</name>
<proteinExistence type="predicted"/>
<dbReference type="AlphaFoldDB" id="A0A4Y2T624"/>
<dbReference type="Proteomes" id="UP000499080">
    <property type="component" value="Unassembled WGS sequence"/>
</dbReference>
<comment type="caution">
    <text evidence="2">The sequence shown here is derived from an EMBL/GenBank/DDBJ whole genome shotgun (WGS) entry which is preliminary data.</text>
</comment>
<evidence type="ECO:0000313" key="3">
    <source>
        <dbReference type="Proteomes" id="UP000499080"/>
    </source>
</evidence>
<dbReference type="EMBL" id="BGPR01025933">
    <property type="protein sequence ID" value="GBN95243.1"/>
    <property type="molecule type" value="Genomic_DNA"/>
</dbReference>
<evidence type="ECO:0000313" key="2">
    <source>
        <dbReference type="EMBL" id="GBN95243.1"/>
    </source>
</evidence>
<evidence type="ECO:0000256" key="1">
    <source>
        <dbReference type="SAM" id="MobiDB-lite"/>
    </source>
</evidence>
<protein>
    <submittedName>
        <fullName evidence="2">Uncharacterized protein</fullName>
    </submittedName>
</protein>
<keyword evidence="3" id="KW-1185">Reference proteome</keyword>
<dbReference type="OrthoDB" id="6611281at2759"/>